<sequence length="283" mass="31219">MYLFEEATYRLSLIRNAFLRVRLLSEQTNFPLSKVIVGCDMSDQSGPSPFRSLFESALQDYETQTGVPLANHPLAEQLQNCQSVESVTALLQEQARAFNEFRGSDKIFKSLKTVVSALSRVSATAAFGQAIGMTFPPARAIHTGLGILLTAFKGVTADLDDLVDLLESIEHFLKRLDIYTKVPPTPAMTEIVVKIIAELLSTLALATKQIRQGRSKKFVKKLFGENEVEAVLQRLDRLTQDEARTTAAQTLEVVYGLVQNMRVLIDDGKASADSVQDGLGAFY</sequence>
<dbReference type="Pfam" id="PF17109">
    <property type="entry name" value="Goodbye"/>
    <property type="match status" value="1"/>
</dbReference>
<evidence type="ECO:0000313" key="2">
    <source>
        <dbReference type="EMBL" id="KAF8473634.1"/>
    </source>
</evidence>
<dbReference type="Proteomes" id="UP000759537">
    <property type="component" value="Unassembled WGS sequence"/>
</dbReference>
<reference evidence="2" key="1">
    <citation type="submission" date="2019-10" db="EMBL/GenBank/DDBJ databases">
        <authorList>
            <consortium name="DOE Joint Genome Institute"/>
            <person name="Kuo A."/>
            <person name="Miyauchi S."/>
            <person name="Kiss E."/>
            <person name="Drula E."/>
            <person name="Kohler A."/>
            <person name="Sanchez-Garcia M."/>
            <person name="Andreopoulos B."/>
            <person name="Barry K.W."/>
            <person name="Bonito G."/>
            <person name="Buee M."/>
            <person name="Carver A."/>
            <person name="Chen C."/>
            <person name="Cichocki N."/>
            <person name="Clum A."/>
            <person name="Culley D."/>
            <person name="Crous P.W."/>
            <person name="Fauchery L."/>
            <person name="Girlanda M."/>
            <person name="Hayes R."/>
            <person name="Keri Z."/>
            <person name="LaButti K."/>
            <person name="Lipzen A."/>
            <person name="Lombard V."/>
            <person name="Magnuson J."/>
            <person name="Maillard F."/>
            <person name="Morin E."/>
            <person name="Murat C."/>
            <person name="Nolan M."/>
            <person name="Ohm R."/>
            <person name="Pangilinan J."/>
            <person name="Pereira M."/>
            <person name="Perotto S."/>
            <person name="Peter M."/>
            <person name="Riley R."/>
            <person name="Sitrit Y."/>
            <person name="Stielow B."/>
            <person name="Szollosi G."/>
            <person name="Zifcakova L."/>
            <person name="Stursova M."/>
            <person name="Spatafora J.W."/>
            <person name="Tedersoo L."/>
            <person name="Vaario L.-M."/>
            <person name="Yamada A."/>
            <person name="Yan M."/>
            <person name="Wang P."/>
            <person name="Xu J."/>
            <person name="Bruns T."/>
            <person name="Baldrian P."/>
            <person name="Vilgalys R."/>
            <person name="Henrissat B."/>
            <person name="Grigoriev I.V."/>
            <person name="Hibbett D."/>
            <person name="Nagy L.G."/>
            <person name="Martin F.M."/>
        </authorList>
    </citation>
    <scope>NUCLEOTIDE SEQUENCE</scope>
    <source>
        <strain evidence="2">Prilba</strain>
    </source>
</reference>
<keyword evidence="3" id="KW-1185">Reference proteome</keyword>
<dbReference type="EMBL" id="WHVB01000018">
    <property type="protein sequence ID" value="KAF8473634.1"/>
    <property type="molecule type" value="Genomic_DNA"/>
</dbReference>
<protein>
    <recommendedName>
        <fullName evidence="1">Fungal STAND N-terminal Goodbye domain-containing protein</fullName>
    </recommendedName>
</protein>
<gene>
    <name evidence="2" type="ORF">DFH94DRAFT_684266</name>
</gene>
<dbReference type="AlphaFoldDB" id="A0A9P5MR36"/>
<proteinExistence type="predicted"/>
<organism evidence="2 3">
    <name type="scientific">Russula ochroleuca</name>
    <dbReference type="NCBI Taxonomy" id="152965"/>
    <lineage>
        <taxon>Eukaryota</taxon>
        <taxon>Fungi</taxon>
        <taxon>Dikarya</taxon>
        <taxon>Basidiomycota</taxon>
        <taxon>Agaricomycotina</taxon>
        <taxon>Agaricomycetes</taxon>
        <taxon>Russulales</taxon>
        <taxon>Russulaceae</taxon>
        <taxon>Russula</taxon>
    </lineage>
</organism>
<evidence type="ECO:0000259" key="1">
    <source>
        <dbReference type="Pfam" id="PF17109"/>
    </source>
</evidence>
<accession>A0A9P5MR36</accession>
<name>A0A9P5MR36_9AGAM</name>
<dbReference type="InterPro" id="IPR031350">
    <property type="entry name" value="Goodbye_dom"/>
</dbReference>
<reference evidence="2" key="2">
    <citation type="journal article" date="2020" name="Nat. Commun.">
        <title>Large-scale genome sequencing of mycorrhizal fungi provides insights into the early evolution of symbiotic traits.</title>
        <authorList>
            <person name="Miyauchi S."/>
            <person name="Kiss E."/>
            <person name="Kuo A."/>
            <person name="Drula E."/>
            <person name="Kohler A."/>
            <person name="Sanchez-Garcia M."/>
            <person name="Morin E."/>
            <person name="Andreopoulos B."/>
            <person name="Barry K.W."/>
            <person name="Bonito G."/>
            <person name="Buee M."/>
            <person name="Carver A."/>
            <person name="Chen C."/>
            <person name="Cichocki N."/>
            <person name="Clum A."/>
            <person name="Culley D."/>
            <person name="Crous P.W."/>
            <person name="Fauchery L."/>
            <person name="Girlanda M."/>
            <person name="Hayes R.D."/>
            <person name="Keri Z."/>
            <person name="LaButti K."/>
            <person name="Lipzen A."/>
            <person name="Lombard V."/>
            <person name="Magnuson J."/>
            <person name="Maillard F."/>
            <person name="Murat C."/>
            <person name="Nolan M."/>
            <person name="Ohm R.A."/>
            <person name="Pangilinan J."/>
            <person name="Pereira M.F."/>
            <person name="Perotto S."/>
            <person name="Peter M."/>
            <person name="Pfister S."/>
            <person name="Riley R."/>
            <person name="Sitrit Y."/>
            <person name="Stielow J.B."/>
            <person name="Szollosi G."/>
            <person name="Zifcakova L."/>
            <person name="Stursova M."/>
            <person name="Spatafora J.W."/>
            <person name="Tedersoo L."/>
            <person name="Vaario L.M."/>
            <person name="Yamada A."/>
            <person name="Yan M."/>
            <person name="Wang P."/>
            <person name="Xu J."/>
            <person name="Bruns T."/>
            <person name="Baldrian P."/>
            <person name="Vilgalys R."/>
            <person name="Dunand C."/>
            <person name="Henrissat B."/>
            <person name="Grigoriev I.V."/>
            <person name="Hibbett D."/>
            <person name="Nagy L.G."/>
            <person name="Martin F.M."/>
        </authorList>
    </citation>
    <scope>NUCLEOTIDE SEQUENCE</scope>
    <source>
        <strain evidence="2">Prilba</strain>
    </source>
</reference>
<dbReference type="OrthoDB" id="448455at2759"/>
<comment type="caution">
    <text evidence="2">The sequence shown here is derived from an EMBL/GenBank/DDBJ whole genome shotgun (WGS) entry which is preliminary data.</text>
</comment>
<evidence type="ECO:0000313" key="3">
    <source>
        <dbReference type="Proteomes" id="UP000759537"/>
    </source>
</evidence>
<feature type="domain" description="Fungal STAND N-terminal Goodbye" evidence="1">
    <location>
        <begin position="54"/>
        <end position="179"/>
    </location>
</feature>